<dbReference type="InterPro" id="IPR036388">
    <property type="entry name" value="WH-like_DNA-bd_sf"/>
</dbReference>
<dbReference type="RefSeq" id="WP_058263374.1">
    <property type="nucleotide sequence ID" value="NZ_CP051181.1"/>
</dbReference>
<proteinExistence type="predicted"/>
<name>A0A0P1FFJ3_THAGE</name>
<dbReference type="STRING" id="53501.SAMN04488043_105200"/>
<evidence type="ECO:0000313" key="2">
    <source>
        <dbReference type="EMBL" id="CUH66828.1"/>
    </source>
</evidence>
<sequence>MNEVEPGADARENVAVDGGSVRSEPELNRGQIALCFDVSENTIDKWIRKGMPVATQGGNGVAYGFYLSDCKAWRDRELATERESQAAADLFVQQERARFLNVGSGQHRAAMSPAQQKELAQAELLHMQASQKRRSLVHVEEMVELVDTILGEFRAGLDGLPDWMEREFGLSPEQVERGIRYCDAVMQEIHDRLQAERLGDRDGVIDPEDQRLI</sequence>
<dbReference type="SUPFAM" id="SSF46955">
    <property type="entry name" value="Putative DNA-binding domain"/>
    <property type="match status" value="1"/>
</dbReference>
<keyword evidence="3" id="KW-1185">Reference proteome</keyword>
<evidence type="ECO:0000256" key="1">
    <source>
        <dbReference type="SAM" id="MobiDB-lite"/>
    </source>
</evidence>
<organism evidence="2 3">
    <name type="scientific">Thalassovita gelatinovora</name>
    <name type="common">Thalassobius gelatinovorus</name>
    <dbReference type="NCBI Taxonomy" id="53501"/>
    <lineage>
        <taxon>Bacteria</taxon>
        <taxon>Pseudomonadati</taxon>
        <taxon>Pseudomonadota</taxon>
        <taxon>Alphaproteobacteria</taxon>
        <taxon>Rhodobacterales</taxon>
        <taxon>Roseobacteraceae</taxon>
        <taxon>Thalassovita</taxon>
    </lineage>
</organism>
<accession>A0A0P1FFJ3</accession>
<gene>
    <name evidence="2" type="ORF">TG4357_02663</name>
</gene>
<reference evidence="2 3" key="1">
    <citation type="submission" date="2015-09" db="EMBL/GenBank/DDBJ databases">
        <authorList>
            <consortium name="Swine Surveillance"/>
        </authorList>
    </citation>
    <scope>NUCLEOTIDE SEQUENCE [LARGE SCALE GENOMIC DNA]</scope>
    <source>
        <strain evidence="2 3">CECT 4357</strain>
    </source>
</reference>
<dbReference type="Proteomes" id="UP000051587">
    <property type="component" value="Unassembled WGS sequence"/>
</dbReference>
<dbReference type="Gene3D" id="1.10.10.10">
    <property type="entry name" value="Winged helix-like DNA-binding domain superfamily/Winged helix DNA-binding domain"/>
    <property type="match status" value="1"/>
</dbReference>
<protein>
    <submittedName>
        <fullName evidence="2">Phage DNA packaging protein Nu1</fullName>
    </submittedName>
</protein>
<evidence type="ECO:0000313" key="3">
    <source>
        <dbReference type="Proteomes" id="UP000051587"/>
    </source>
</evidence>
<dbReference type="OrthoDB" id="8410638at2"/>
<feature type="region of interest" description="Disordered" evidence="1">
    <location>
        <begin position="1"/>
        <end position="23"/>
    </location>
</feature>
<dbReference type="AlphaFoldDB" id="A0A0P1FFJ3"/>
<dbReference type="InterPro" id="IPR009061">
    <property type="entry name" value="DNA-bd_dom_put_sf"/>
</dbReference>
<dbReference type="EMBL" id="CYSA01000025">
    <property type="protein sequence ID" value="CUH66828.1"/>
    <property type="molecule type" value="Genomic_DNA"/>
</dbReference>